<keyword evidence="3" id="KW-1015">Disulfide bond</keyword>
<protein>
    <submittedName>
        <fullName evidence="4">Cytochrome c oxidase subunit 6B1</fullName>
    </submittedName>
</protein>
<dbReference type="GO" id="GO:0016020">
    <property type="term" value="C:membrane"/>
    <property type="evidence" value="ECO:0007669"/>
    <property type="project" value="UniProtKB-ARBA"/>
</dbReference>
<keyword evidence="2" id="KW-0496">Mitochondrion</keyword>
<gene>
    <name evidence="4" type="ORF">V1478_003219</name>
</gene>
<evidence type="ECO:0000256" key="3">
    <source>
        <dbReference type="ARBA" id="ARBA00023157"/>
    </source>
</evidence>
<accession>A0ABD2BS28</accession>
<comment type="caution">
    <text evidence="4">The sequence shown here is derived from an EMBL/GenBank/DDBJ whole genome shotgun (WGS) entry which is preliminary data.</text>
</comment>
<dbReference type="Gene3D" id="1.10.10.140">
    <property type="entry name" value="Cytochrome c oxidase, subunit VIb"/>
    <property type="match status" value="1"/>
</dbReference>
<evidence type="ECO:0000256" key="1">
    <source>
        <dbReference type="ARBA" id="ARBA00004173"/>
    </source>
</evidence>
<evidence type="ECO:0000313" key="5">
    <source>
        <dbReference type="Proteomes" id="UP001607302"/>
    </source>
</evidence>
<organism evidence="4 5">
    <name type="scientific">Vespula squamosa</name>
    <name type="common">Southern yellow jacket</name>
    <name type="synonym">Wasp</name>
    <dbReference type="NCBI Taxonomy" id="30214"/>
    <lineage>
        <taxon>Eukaryota</taxon>
        <taxon>Metazoa</taxon>
        <taxon>Ecdysozoa</taxon>
        <taxon>Arthropoda</taxon>
        <taxon>Hexapoda</taxon>
        <taxon>Insecta</taxon>
        <taxon>Pterygota</taxon>
        <taxon>Neoptera</taxon>
        <taxon>Endopterygota</taxon>
        <taxon>Hymenoptera</taxon>
        <taxon>Apocrita</taxon>
        <taxon>Aculeata</taxon>
        <taxon>Vespoidea</taxon>
        <taxon>Vespidae</taxon>
        <taxon>Vespinae</taxon>
        <taxon>Vespula</taxon>
    </lineage>
</organism>
<dbReference type="AlphaFoldDB" id="A0ABD2BS28"/>
<comment type="subcellular location">
    <subcellularLocation>
        <location evidence="1">Mitochondrion</location>
    </subcellularLocation>
</comment>
<dbReference type="EMBL" id="JAUDFV010000064">
    <property type="protein sequence ID" value="KAL2735579.1"/>
    <property type="molecule type" value="Genomic_DNA"/>
</dbReference>
<reference evidence="4 5" key="1">
    <citation type="journal article" date="2024" name="Ann. Entomol. Soc. Am.">
        <title>Genomic analyses of the southern and eastern yellowjacket wasps (Hymenoptera: Vespidae) reveal evolutionary signatures of social life.</title>
        <authorList>
            <person name="Catto M.A."/>
            <person name="Caine P.B."/>
            <person name="Orr S.E."/>
            <person name="Hunt B.G."/>
            <person name="Goodisman M.A.D."/>
        </authorList>
    </citation>
    <scope>NUCLEOTIDE SEQUENCE [LARGE SCALE GENOMIC DNA]</scope>
    <source>
        <strain evidence="4">233</strain>
        <tissue evidence="4">Head and thorax</tissue>
    </source>
</reference>
<keyword evidence="5" id="KW-1185">Reference proteome</keyword>
<name>A0ABD2BS28_VESSQ</name>
<dbReference type="SUPFAM" id="SSF47694">
    <property type="entry name" value="Cytochrome c oxidase subunit h"/>
    <property type="match status" value="1"/>
</dbReference>
<proteinExistence type="predicted"/>
<evidence type="ECO:0000313" key="4">
    <source>
        <dbReference type="EMBL" id="KAL2735579.1"/>
    </source>
</evidence>
<dbReference type="Pfam" id="PF02297">
    <property type="entry name" value="COX6B"/>
    <property type="match status" value="1"/>
</dbReference>
<dbReference type="GO" id="GO:0005739">
    <property type="term" value="C:mitochondrion"/>
    <property type="evidence" value="ECO:0007669"/>
    <property type="project" value="UniProtKB-SubCell"/>
</dbReference>
<dbReference type="CDD" id="cd00926">
    <property type="entry name" value="Cyt_c_Oxidase_VIb"/>
    <property type="match status" value="1"/>
</dbReference>
<dbReference type="InterPro" id="IPR036549">
    <property type="entry name" value="CX6/COA6-like_sf"/>
</dbReference>
<sequence>MVLENNKNDSNKEKDKVILSVKVIDNEKENGPAKPAKERKKITIEVYEDDPCLQGKIRYDDAKVDDGKFLSSPGSDPRFQQQNQTLRCYVMYTDFYRCEHILGEGHEACAWFKRVFTSICPNDWISNWDELRTSGKLPWHKYKTQGDFPGDKYGMRISYMIKWQLFVQKLLPHHEDNLPSSGVASTWIIRMHRVRINIVCNF</sequence>
<dbReference type="InterPro" id="IPR048280">
    <property type="entry name" value="COX6B-like"/>
</dbReference>
<dbReference type="Proteomes" id="UP001607302">
    <property type="component" value="Unassembled WGS sequence"/>
</dbReference>
<dbReference type="PANTHER" id="PTHR11387">
    <property type="entry name" value="CYTOCHROME C OXIDASE SUBUNIT 6B"/>
    <property type="match status" value="1"/>
</dbReference>
<evidence type="ECO:0000256" key="2">
    <source>
        <dbReference type="ARBA" id="ARBA00023128"/>
    </source>
</evidence>
<dbReference type="InterPro" id="IPR003213">
    <property type="entry name" value="Cyt_c_oxidase_su6B"/>
</dbReference>